<sequence length="122" mass="13658">MFAARRSAASTRQLMRQPPRRFGSHSAHSEPVNEGFGRSFYVTAGSIASAYILYRISSASQESDSESFIAGLVNKFSTPQEVLEQRNAIHTALLEKAAEDRHLLQSQGPREFIELKQPEYVD</sequence>
<dbReference type="InterPro" id="IPR034444">
    <property type="entry name" value="Nuo17.8"/>
</dbReference>
<proteinExistence type="predicted"/>
<evidence type="ECO:0000313" key="3">
    <source>
        <dbReference type="Proteomes" id="UP000186955"/>
    </source>
</evidence>
<name>A0A1Q5T274_9EURO</name>
<accession>A0A1Q5T274</accession>
<dbReference type="PANTHER" id="PTHR42100">
    <property type="entry name" value="OXIDOREDUCTASE 178 KDA SUBUNIT, PUTATIVE (AFU_ORTHOLOGUE AFUA_8G04320)-RELATED"/>
    <property type="match status" value="1"/>
</dbReference>
<comment type="caution">
    <text evidence="2">The sequence shown here is derived from an EMBL/GenBank/DDBJ whole genome shotgun (WGS) entry which is preliminary data.</text>
</comment>
<feature type="region of interest" description="Disordered" evidence="1">
    <location>
        <begin position="1"/>
        <end position="34"/>
    </location>
</feature>
<dbReference type="EMBL" id="MNBE01000719">
    <property type="protein sequence ID" value="OKO94350.1"/>
    <property type="molecule type" value="Genomic_DNA"/>
</dbReference>
<dbReference type="STRING" id="1316194.A0A1Q5T274"/>
<dbReference type="PANTHER" id="PTHR42100:SF1">
    <property type="entry name" value="OXIDOREDUCTASE 178 KDA SUBUNIT, PUTATIVE (AFU_ORTHOLOGUE AFUA_8G04320)-RELATED"/>
    <property type="match status" value="1"/>
</dbReference>
<keyword evidence="3" id="KW-1185">Reference proteome</keyword>
<evidence type="ECO:0000256" key="1">
    <source>
        <dbReference type="SAM" id="MobiDB-lite"/>
    </source>
</evidence>
<protein>
    <submittedName>
        <fullName evidence="2">Uncharacterized protein</fullName>
    </submittedName>
</protein>
<evidence type="ECO:0000313" key="2">
    <source>
        <dbReference type="EMBL" id="OKO94350.1"/>
    </source>
</evidence>
<dbReference type="Proteomes" id="UP000186955">
    <property type="component" value="Unassembled WGS sequence"/>
</dbReference>
<reference evidence="2 3" key="1">
    <citation type="submission" date="2016-10" db="EMBL/GenBank/DDBJ databases">
        <title>Genome sequence of the ascomycete fungus Penicillium subrubescens.</title>
        <authorList>
            <person name="De Vries R.P."/>
            <person name="Peng M."/>
            <person name="Dilokpimol A."/>
            <person name="Hilden K."/>
            <person name="Makela M.R."/>
            <person name="Grigoriev I."/>
            <person name="Riley R."/>
            <person name="Granchi Z."/>
        </authorList>
    </citation>
    <scope>NUCLEOTIDE SEQUENCE [LARGE SCALE GENOMIC DNA]</scope>
    <source>
        <strain evidence="2 3">CBS 132785</strain>
    </source>
</reference>
<gene>
    <name evidence="2" type="ORF">PENSUB_11617</name>
</gene>
<dbReference type="AlphaFoldDB" id="A0A1Q5T274"/>
<dbReference type="GO" id="GO:0005739">
    <property type="term" value="C:mitochondrion"/>
    <property type="evidence" value="ECO:0007669"/>
    <property type="project" value="InterPro"/>
</dbReference>
<organism evidence="2 3">
    <name type="scientific">Penicillium subrubescens</name>
    <dbReference type="NCBI Taxonomy" id="1316194"/>
    <lineage>
        <taxon>Eukaryota</taxon>
        <taxon>Fungi</taxon>
        <taxon>Dikarya</taxon>
        <taxon>Ascomycota</taxon>
        <taxon>Pezizomycotina</taxon>
        <taxon>Eurotiomycetes</taxon>
        <taxon>Eurotiomycetidae</taxon>
        <taxon>Eurotiales</taxon>
        <taxon>Aspergillaceae</taxon>
        <taxon>Penicillium</taxon>
    </lineage>
</organism>